<evidence type="ECO:0000256" key="1">
    <source>
        <dbReference type="SAM" id="MobiDB-lite"/>
    </source>
</evidence>
<evidence type="ECO:0000313" key="2">
    <source>
        <dbReference type="EMBL" id="CAA9222717.1"/>
    </source>
</evidence>
<feature type="compositionally biased region" description="Basic and acidic residues" evidence="1">
    <location>
        <begin position="138"/>
        <end position="148"/>
    </location>
</feature>
<protein>
    <submittedName>
        <fullName evidence="2">Uncharacterized protein</fullName>
    </submittedName>
</protein>
<feature type="region of interest" description="Disordered" evidence="1">
    <location>
        <begin position="196"/>
        <end position="269"/>
    </location>
</feature>
<feature type="non-terminal residue" evidence="2">
    <location>
        <position position="1"/>
    </location>
</feature>
<reference evidence="2" key="1">
    <citation type="submission" date="2020-02" db="EMBL/GenBank/DDBJ databases">
        <authorList>
            <person name="Meier V. D."/>
        </authorList>
    </citation>
    <scope>NUCLEOTIDE SEQUENCE</scope>
    <source>
        <strain evidence="2">AVDCRST_MAG57</strain>
    </source>
</reference>
<feature type="non-terminal residue" evidence="2">
    <location>
        <position position="269"/>
    </location>
</feature>
<sequence>DRDHRDLGLAVPRLARGVLPAEAAAAAVAGALCRVLRDGREQQRVLPAARARDVREVAGAHAAGLPLGGEGQPLPHPHQAAARTRGAGRPPDGPRRGPRAPAGHDPAAAAADPEGRSGAAARVPGAVPGGHPRRRRTAARELVDRRDPGAVGALRRRAVLGRPRREAGRPALAHRRLGLPAFPPRLRGVALPPGDAAAVGRPAGRDMGAGGGRARLLQQRPRVRGDHRRRPLRRRRPPGRGDADPRPHRRSSTRPGVGRGTEDAGRPGL</sequence>
<feature type="compositionally biased region" description="Low complexity" evidence="1">
    <location>
        <begin position="99"/>
        <end position="130"/>
    </location>
</feature>
<proteinExistence type="predicted"/>
<dbReference type="AlphaFoldDB" id="A0A6J4HJ60"/>
<gene>
    <name evidence="2" type="ORF">AVDCRST_MAG57-676</name>
</gene>
<organism evidence="2">
    <name type="scientific">uncultured Blastococcus sp</name>
    <dbReference type="NCBI Taxonomy" id="217144"/>
    <lineage>
        <taxon>Bacteria</taxon>
        <taxon>Bacillati</taxon>
        <taxon>Actinomycetota</taxon>
        <taxon>Actinomycetes</taxon>
        <taxon>Geodermatophilales</taxon>
        <taxon>Geodermatophilaceae</taxon>
        <taxon>Blastococcus</taxon>
        <taxon>environmental samples</taxon>
    </lineage>
</organism>
<dbReference type="EMBL" id="CADCTI010000064">
    <property type="protein sequence ID" value="CAA9222717.1"/>
    <property type="molecule type" value="Genomic_DNA"/>
</dbReference>
<name>A0A6J4HJ60_9ACTN</name>
<feature type="compositionally biased region" description="Basic residues" evidence="1">
    <location>
        <begin position="221"/>
        <end position="238"/>
    </location>
</feature>
<feature type="region of interest" description="Disordered" evidence="1">
    <location>
        <begin position="63"/>
        <end position="149"/>
    </location>
</feature>
<feature type="compositionally biased region" description="Basic and acidic residues" evidence="1">
    <location>
        <begin position="260"/>
        <end position="269"/>
    </location>
</feature>
<feature type="compositionally biased region" description="Low complexity" evidence="1">
    <location>
        <begin position="77"/>
        <end position="90"/>
    </location>
</feature>
<accession>A0A6J4HJ60</accession>